<dbReference type="GO" id="GO:0005524">
    <property type="term" value="F:ATP binding"/>
    <property type="evidence" value="ECO:0007669"/>
    <property type="project" value="UniProtKB-KW"/>
</dbReference>
<keyword evidence="2" id="KW-0547">Nucleotide-binding</keyword>
<accession>A0A2N4UPX2</accession>
<dbReference type="Proteomes" id="UP000234420">
    <property type="component" value="Unassembled WGS sequence"/>
</dbReference>
<sequence>MLYWYDASDLNMIIKQVDFDGESIRLCTDTPLNNENIFSVVIGVNASGKSRLLGKICNIFLSTNERLSKIYQYNDLSNKAFYNKKYISKNYNEEGSIHYLNYTENCYISYSRGEVTKVKDDSIIEYDISLMIDGYHHMVPMPQRIISVSNCLFDKFPEENITSQISSSFIKLPQFYYNKASSNYNVSYNSKPQNLNDLKSKQISYSILRFIANNSNHVDETLNKLNLECDLHFDLTVKIKTKLIRENDSYSTIEMFDINSTVDSFFIMEYESYEIKREKDIIRNAIYSFLSYCYNCDVSTVDTLILNKNEIKNIKYHYNQSVKDKKSLRAIKKLLLLDVISANDLSFFDSKEMVQTKISEKSSGELCYLHMITAIASEIKNNSIILIDEPELSLHPKWQSEFIPFLHKLFNNYRWCHFILATHSPHIVSSLSKVNSFVTNISYNPLEPIKGIDVHHKSMDYQMARVFGVNSPNNEYLIRIAMNLFTHISKYKSISDEKREEYEFLIKIVMDMDKDSALYDLIITLKEMYKIYG</sequence>
<comment type="caution">
    <text evidence="2">The sequence shown here is derived from an EMBL/GenBank/DDBJ whole genome shotgun (WGS) entry which is preliminary data.</text>
</comment>
<dbReference type="Pfam" id="PF13304">
    <property type="entry name" value="AAA_21"/>
    <property type="match status" value="1"/>
</dbReference>
<dbReference type="AlphaFoldDB" id="A0A2N4UPX2"/>
<proteinExistence type="predicted"/>
<reference evidence="2 3" key="1">
    <citation type="journal article" date="2018" name="Syst. Appl. Microbiol.">
        <title>Photobacterium carnosum sp. nov., isolated from spoiled modified atmosphere packaged poultry meat.</title>
        <authorList>
            <person name="Hilgarth M."/>
            <person name="Fuertes S."/>
            <person name="Ehrmann M."/>
            <person name="Vogel R.F."/>
        </authorList>
    </citation>
    <scope>NUCLEOTIDE SEQUENCE [LARGE SCALE GENOMIC DNA]</scope>
    <source>
        <strain evidence="2 3">TMW 2.2021</strain>
    </source>
</reference>
<evidence type="ECO:0000259" key="1">
    <source>
        <dbReference type="Pfam" id="PF13304"/>
    </source>
</evidence>
<gene>
    <name evidence="2" type="ORF">CIK00_14860</name>
</gene>
<dbReference type="EMBL" id="NPIB01000020">
    <property type="protein sequence ID" value="PLC57061.1"/>
    <property type="molecule type" value="Genomic_DNA"/>
</dbReference>
<dbReference type="PANTHER" id="PTHR43581">
    <property type="entry name" value="ATP/GTP PHOSPHATASE"/>
    <property type="match status" value="1"/>
</dbReference>
<dbReference type="Gene3D" id="3.40.50.300">
    <property type="entry name" value="P-loop containing nucleotide triphosphate hydrolases"/>
    <property type="match status" value="1"/>
</dbReference>
<dbReference type="PANTHER" id="PTHR43581:SF4">
    <property type="entry name" value="ATP_GTP PHOSPHATASE"/>
    <property type="match status" value="1"/>
</dbReference>
<protein>
    <submittedName>
        <fullName evidence="2">ATP-binding protein</fullName>
    </submittedName>
</protein>
<feature type="domain" description="ATPase AAA-type core" evidence="1">
    <location>
        <begin position="344"/>
        <end position="429"/>
    </location>
</feature>
<dbReference type="InterPro" id="IPR051396">
    <property type="entry name" value="Bact_Antivir_Def_Nuclease"/>
</dbReference>
<dbReference type="GO" id="GO:0016887">
    <property type="term" value="F:ATP hydrolysis activity"/>
    <property type="evidence" value="ECO:0007669"/>
    <property type="project" value="InterPro"/>
</dbReference>
<evidence type="ECO:0000313" key="3">
    <source>
        <dbReference type="Proteomes" id="UP000234420"/>
    </source>
</evidence>
<dbReference type="InterPro" id="IPR027417">
    <property type="entry name" value="P-loop_NTPase"/>
</dbReference>
<dbReference type="SUPFAM" id="SSF52540">
    <property type="entry name" value="P-loop containing nucleoside triphosphate hydrolases"/>
    <property type="match status" value="1"/>
</dbReference>
<keyword evidence="3" id="KW-1185">Reference proteome</keyword>
<organism evidence="2 3">
    <name type="scientific">Photobacterium carnosum</name>
    <dbReference type="NCBI Taxonomy" id="2023717"/>
    <lineage>
        <taxon>Bacteria</taxon>
        <taxon>Pseudomonadati</taxon>
        <taxon>Pseudomonadota</taxon>
        <taxon>Gammaproteobacteria</taxon>
        <taxon>Vibrionales</taxon>
        <taxon>Vibrionaceae</taxon>
        <taxon>Photobacterium</taxon>
    </lineage>
</organism>
<dbReference type="InterPro" id="IPR003959">
    <property type="entry name" value="ATPase_AAA_core"/>
</dbReference>
<name>A0A2N4UPX2_9GAMM</name>
<evidence type="ECO:0000313" key="2">
    <source>
        <dbReference type="EMBL" id="PLC57061.1"/>
    </source>
</evidence>
<keyword evidence="2" id="KW-0067">ATP-binding</keyword>